<reference evidence="2 3" key="1">
    <citation type="submission" date="2015-05" db="EMBL/GenBank/DDBJ databases">
        <title>Complete genome sequence of Corynebacterium epidermidicanis DSM 45586, isolated from the skin of a dog suffering from pruritus.</title>
        <authorList>
            <person name="Ruckert C."/>
            <person name="Albersmeier A."/>
            <person name="Winkler A."/>
            <person name="Tauch A."/>
        </authorList>
    </citation>
    <scope>NUCLEOTIDE SEQUENCE [LARGE SCALE GENOMIC DNA]</scope>
    <source>
        <strain evidence="2 3">DSM 45586</strain>
    </source>
</reference>
<dbReference type="RefSeq" id="WP_158408037.1">
    <property type="nucleotide sequence ID" value="NZ_CP011541.1"/>
</dbReference>
<feature type="transmembrane region" description="Helical" evidence="1">
    <location>
        <begin position="12"/>
        <end position="38"/>
    </location>
</feature>
<protein>
    <submittedName>
        <fullName evidence="2">Uncharacterized protein</fullName>
    </submittedName>
</protein>
<organism evidence="2 3">
    <name type="scientific">Corynebacterium epidermidicanis</name>
    <dbReference type="NCBI Taxonomy" id="1050174"/>
    <lineage>
        <taxon>Bacteria</taxon>
        <taxon>Bacillati</taxon>
        <taxon>Actinomycetota</taxon>
        <taxon>Actinomycetes</taxon>
        <taxon>Mycobacteriales</taxon>
        <taxon>Corynebacteriaceae</taxon>
        <taxon>Corynebacterium</taxon>
    </lineage>
</organism>
<keyword evidence="1" id="KW-1133">Transmembrane helix</keyword>
<dbReference type="AlphaFoldDB" id="A0A0G3GXV5"/>
<dbReference type="Proteomes" id="UP000035368">
    <property type="component" value="Chromosome"/>
</dbReference>
<sequence length="55" mass="6005">MHILDWLTSAPLWLQAPLVVGTAAALCAAIAFGFLRLIDVADGKLTRWLKGKNEK</sequence>
<evidence type="ECO:0000256" key="1">
    <source>
        <dbReference type="SAM" id="Phobius"/>
    </source>
</evidence>
<keyword evidence="1" id="KW-0812">Transmembrane</keyword>
<proteinExistence type="predicted"/>
<accession>A0A0G3GXV5</accession>
<dbReference type="EMBL" id="CP011541">
    <property type="protein sequence ID" value="AKK03642.1"/>
    <property type="molecule type" value="Genomic_DNA"/>
</dbReference>
<evidence type="ECO:0000313" key="3">
    <source>
        <dbReference type="Proteomes" id="UP000035368"/>
    </source>
</evidence>
<keyword evidence="3" id="KW-1185">Reference proteome</keyword>
<dbReference type="PATRIC" id="fig|1050174.4.peg.1807"/>
<gene>
    <name evidence="2" type="ORF">CEPID_08980</name>
</gene>
<name>A0A0G3GXV5_9CORY</name>
<dbReference type="STRING" id="1050174.CEPID_08980"/>
<keyword evidence="1" id="KW-0472">Membrane</keyword>
<dbReference type="KEGG" id="cei:CEPID_08980"/>
<evidence type="ECO:0000313" key="2">
    <source>
        <dbReference type="EMBL" id="AKK03642.1"/>
    </source>
</evidence>